<protein>
    <recommendedName>
        <fullName evidence="1">DUF7587 domain-containing protein</fullName>
    </recommendedName>
</protein>
<dbReference type="AlphaFoldDB" id="A0AAD7I5N0"/>
<dbReference type="Proteomes" id="UP001215598">
    <property type="component" value="Unassembled WGS sequence"/>
</dbReference>
<reference evidence="2" key="1">
    <citation type="submission" date="2023-03" db="EMBL/GenBank/DDBJ databases">
        <title>Massive genome expansion in bonnet fungi (Mycena s.s.) driven by repeated elements and novel gene families across ecological guilds.</title>
        <authorList>
            <consortium name="Lawrence Berkeley National Laboratory"/>
            <person name="Harder C.B."/>
            <person name="Miyauchi S."/>
            <person name="Viragh M."/>
            <person name="Kuo A."/>
            <person name="Thoen E."/>
            <person name="Andreopoulos B."/>
            <person name="Lu D."/>
            <person name="Skrede I."/>
            <person name="Drula E."/>
            <person name="Henrissat B."/>
            <person name="Morin E."/>
            <person name="Kohler A."/>
            <person name="Barry K."/>
            <person name="LaButti K."/>
            <person name="Morin E."/>
            <person name="Salamov A."/>
            <person name="Lipzen A."/>
            <person name="Mereny Z."/>
            <person name="Hegedus B."/>
            <person name="Baldrian P."/>
            <person name="Stursova M."/>
            <person name="Weitz H."/>
            <person name="Taylor A."/>
            <person name="Grigoriev I.V."/>
            <person name="Nagy L.G."/>
            <person name="Martin F."/>
            <person name="Kauserud H."/>
        </authorList>
    </citation>
    <scope>NUCLEOTIDE SEQUENCE</scope>
    <source>
        <strain evidence="2">CBHHK182m</strain>
    </source>
</reference>
<sequence>MAQDDLFRMLDELSITTQSAPSPPYILHRAFGENSVSTFCPVAGFLAGDTSGDVQVDRKQVEGHFDWNQRELKTMLVSTTTEPRKALTMARAYRSYYGRNVRVFIATLDTRRSSPERPPRHRMQSLAKRFAYTPEPKANDPSEYVFERRIPPEWVTRVVELGEDPFAAKRCGENLYRVFSRS</sequence>
<gene>
    <name evidence="2" type="ORF">B0H16DRAFT_1575078</name>
</gene>
<keyword evidence="3" id="KW-1185">Reference proteome</keyword>
<feature type="non-terminal residue" evidence="2">
    <location>
        <position position="182"/>
    </location>
</feature>
<accession>A0AAD7I5N0</accession>
<evidence type="ECO:0000313" key="3">
    <source>
        <dbReference type="Proteomes" id="UP001215598"/>
    </source>
</evidence>
<name>A0AAD7I5N0_9AGAR</name>
<organism evidence="2 3">
    <name type="scientific">Mycena metata</name>
    <dbReference type="NCBI Taxonomy" id="1033252"/>
    <lineage>
        <taxon>Eukaryota</taxon>
        <taxon>Fungi</taxon>
        <taxon>Dikarya</taxon>
        <taxon>Basidiomycota</taxon>
        <taxon>Agaricomycotina</taxon>
        <taxon>Agaricomycetes</taxon>
        <taxon>Agaricomycetidae</taxon>
        <taxon>Agaricales</taxon>
        <taxon>Marasmiineae</taxon>
        <taxon>Mycenaceae</taxon>
        <taxon>Mycena</taxon>
    </lineage>
</organism>
<dbReference type="InterPro" id="IPR056009">
    <property type="entry name" value="DUF7587"/>
</dbReference>
<evidence type="ECO:0000313" key="2">
    <source>
        <dbReference type="EMBL" id="KAJ7735707.1"/>
    </source>
</evidence>
<dbReference type="Pfam" id="PF24494">
    <property type="entry name" value="DUF7587"/>
    <property type="match status" value="1"/>
</dbReference>
<feature type="domain" description="DUF7587" evidence="1">
    <location>
        <begin position="24"/>
        <end position="161"/>
    </location>
</feature>
<dbReference type="EMBL" id="JARKIB010000125">
    <property type="protein sequence ID" value="KAJ7735707.1"/>
    <property type="molecule type" value="Genomic_DNA"/>
</dbReference>
<proteinExistence type="predicted"/>
<comment type="caution">
    <text evidence="2">The sequence shown here is derived from an EMBL/GenBank/DDBJ whole genome shotgun (WGS) entry which is preliminary data.</text>
</comment>
<evidence type="ECO:0000259" key="1">
    <source>
        <dbReference type="Pfam" id="PF24494"/>
    </source>
</evidence>